<dbReference type="eggNOG" id="COG0824">
    <property type="taxonomic scope" value="Bacteria"/>
</dbReference>
<reference evidence="4" key="1">
    <citation type="submission" date="2012-09" db="EMBL/GenBank/DDBJ databases">
        <authorList>
            <person name="Weinstock G."/>
            <person name="Sodergren E."/>
            <person name="Clifton S."/>
            <person name="Fulton L."/>
            <person name="Fulton B."/>
            <person name="Courtney L."/>
            <person name="Fronick C."/>
            <person name="Harrison M."/>
            <person name="Strong C."/>
            <person name="Farmer C."/>
            <person name="Delehaunty K."/>
            <person name="Markovic C."/>
            <person name="Hall O."/>
            <person name="Minx P."/>
            <person name="Tomlinson C."/>
            <person name="Mitreva M."/>
            <person name="Nelson J."/>
            <person name="Hou S."/>
            <person name="Wollam A."/>
            <person name="Pepin K.H."/>
            <person name="Johnson M."/>
            <person name="Bhonagiri V."/>
            <person name="Nash W.E."/>
            <person name="Suruliraj S."/>
            <person name="Warren W."/>
            <person name="Chinwalla A."/>
            <person name="Mardis E.R."/>
            <person name="Wilson R.K."/>
        </authorList>
    </citation>
    <scope>NUCLEOTIDE SEQUENCE [LARGE SCALE GENOMIC DNA]</scope>
    <source>
        <strain evidence="4">OS1</strain>
    </source>
</reference>
<keyword evidence="2 3" id="KW-0378">Hydrolase</keyword>
<sequence>METMSLSASLTVRVPYGATDQMGVVYYANYLTWFEMGRTEFCREFGMPYTEWEEKGIFMPVVEVRCRYKHPAHYDDLIRVETSLKEIKPHSLSFEFKIYRDSDDKLLAEGFTKHGFCDRRGKLVKKPEPFYSKLMDLLKE</sequence>
<dbReference type="AlphaFoldDB" id="A0A0T5XCA7"/>
<keyword evidence="4" id="KW-1185">Reference proteome</keyword>
<dbReference type="EMBL" id="ACJX03000001">
    <property type="protein sequence ID" value="KRT35582.1"/>
    <property type="molecule type" value="Genomic_DNA"/>
</dbReference>
<comment type="caution">
    <text evidence="3">The sequence shown here is derived from an EMBL/GenBank/DDBJ whole genome shotgun (WGS) entry which is preliminary data.</text>
</comment>
<evidence type="ECO:0000313" key="4">
    <source>
        <dbReference type="Proteomes" id="UP000005273"/>
    </source>
</evidence>
<dbReference type="Pfam" id="PF13279">
    <property type="entry name" value="4HBT_2"/>
    <property type="match status" value="1"/>
</dbReference>
<dbReference type="PANTHER" id="PTHR31793:SF27">
    <property type="entry name" value="NOVEL THIOESTERASE SUPERFAMILY DOMAIN AND SAPOSIN A-TYPE DOMAIN CONTAINING PROTEIN (0610012H03RIK)"/>
    <property type="match status" value="1"/>
</dbReference>
<comment type="similarity">
    <text evidence="1">Belongs to the 4-hydroxybenzoyl-CoA thioesterase family.</text>
</comment>
<evidence type="ECO:0000313" key="3">
    <source>
        <dbReference type="EMBL" id="KRT35582.1"/>
    </source>
</evidence>
<dbReference type="InterPro" id="IPR006684">
    <property type="entry name" value="YbgC/YbaW"/>
</dbReference>
<organism evidence="3 4">
    <name type="scientific">Acetomicrobium hydrogeniformans ATCC BAA-1850</name>
    <dbReference type="NCBI Taxonomy" id="592015"/>
    <lineage>
        <taxon>Bacteria</taxon>
        <taxon>Thermotogati</taxon>
        <taxon>Synergistota</taxon>
        <taxon>Synergistia</taxon>
        <taxon>Synergistales</taxon>
        <taxon>Acetomicrobiaceae</taxon>
        <taxon>Acetomicrobium</taxon>
    </lineage>
</organism>
<dbReference type="NCBIfam" id="TIGR00051">
    <property type="entry name" value="YbgC/FadM family acyl-CoA thioesterase"/>
    <property type="match status" value="1"/>
</dbReference>
<dbReference type="PANTHER" id="PTHR31793">
    <property type="entry name" value="4-HYDROXYBENZOYL-COA THIOESTERASE FAMILY MEMBER"/>
    <property type="match status" value="1"/>
</dbReference>
<dbReference type="STRING" id="592015.HMPREF1705_02816"/>
<dbReference type="InterPro" id="IPR029069">
    <property type="entry name" value="HotDog_dom_sf"/>
</dbReference>
<proteinExistence type="inferred from homology"/>
<evidence type="ECO:0000256" key="1">
    <source>
        <dbReference type="ARBA" id="ARBA00005953"/>
    </source>
</evidence>
<dbReference type="Proteomes" id="UP000005273">
    <property type="component" value="Unassembled WGS sequence"/>
</dbReference>
<evidence type="ECO:0000256" key="2">
    <source>
        <dbReference type="ARBA" id="ARBA00022801"/>
    </source>
</evidence>
<protein>
    <submittedName>
        <fullName evidence="3">Acyl-CoA thioester hydrolase, YbgC/YbaW family</fullName>
    </submittedName>
</protein>
<dbReference type="GO" id="GO:0047617">
    <property type="term" value="F:fatty acyl-CoA hydrolase activity"/>
    <property type="evidence" value="ECO:0007669"/>
    <property type="project" value="TreeGrafter"/>
</dbReference>
<accession>A0A0T5XCA7</accession>
<dbReference type="InterPro" id="IPR050563">
    <property type="entry name" value="4-hydroxybenzoyl-CoA_TE"/>
</dbReference>
<name>A0A0T5XCA7_9BACT</name>
<dbReference type="SUPFAM" id="SSF54637">
    <property type="entry name" value="Thioesterase/thiol ester dehydrase-isomerase"/>
    <property type="match status" value="1"/>
</dbReference>
<dbReference type="Gene3D" id="3.10.129.10">
    <property type="entry name" value="Hotdog Thioesterase"/>
    <property type="match status" value="1"/>
</dbReference>
<gene>
    <name evidence="3" type="ORF">HMPREF1705_02816</name>
</gene>
<dbReference type="PIRSF" id="PIRSF003230">
    <property type="entry name" value="YbgC"/>
    <property type="match status" value="1"/>
</dbReference>
<dbReference type="CDD" id="cd00586">
    <property type="entry name" value="4HBT"/>
    <property type="match status" value="1"/>
</dbReference>